<dbReference type="EMBL" id="JAJTTA010000001">
    <property type="protein sequence ID" value="MCF0039098.1"/>
    <property type="molecule type" value="Genomic_DNA"/>
</dbReference>
<evidence type="ECO:0000259" key="1">
    <source>
        <dbReference type="Pfam" id="PF00534"/>
    </source>
</evidence>
<organism evidence="3 4">
    <name type="scientific">Dyadobacter fanqingshengii</name>
    <dbReference type="NCBI Taxonomy" id="2906443"/>
    <lineage>
        <taxon>Bacteria</taxon>
        <taxon>Pseudomonadati</taxon>
        <taxon>Bacteroidota</taxon>
        <taxon>Cytophagia</taxon>
        <taxon>Cytophagales</taxon>
        <taxon>Spirosomataceae</taxon>
        <taxon>Dyadobacter</taxon>
    </lineage>
</organism>
<evidence type="ECO:0000313" key="4">
    <source>
        <dbReference type="Proteomes" id="UP001139700"/>
    </source>
</evidence>
<comment type="caution">
    <text evidence="3">The sequence shown here is derived from an EMBL/GenBank/DDBJ whole genome shotgun (WGS) entry which is preliminary data.</text>
</comment>
<name>A0A9X1P8G8_9BACT</name>
<dbReference type="InterPro" id="IPR028098">
    <property type="entry name" value="Glyco_trans_4-like_N"/>
</dbReference>
<gene>
    <name evidence="3" type="ORF">LXM24_03305</name>
</gene>
<dbReference type="PANTHER" id="PTHR12526:SF630">
    <property type="entry name" value="GLYCOSYLTRANSFERASE"/>
    <property type="match status" value="1"/>
</dbReference>
<dbReference type="InterPro" id="IPR001296">
    <property type="entry name" value="Glyco_trans_1"/>
</dbReference>
<keyword evidence="4" id="KW-1185">Reference proteome</keyword>
<reference evidence="3" key="1">
    <citation type="submission" date="2021-12" db="EMBL/GenBank/DDBJ databases">
        <title>Novel species in genus Dyadobacter.</title>
        <authorList>
            <person name="Ma C."/>
        </authorList>
    </citation>
    <scope>NUCLEOTIDE SEQUENCE</scope>
    <source>
        <strain evidence="3">CY399</strain>
    </source>
</reference>
<proteinExistence type="predicted"/>
<protein>
    <submittedName>
        <fullName evidence="3">Glycosyltransferase</fullName>
        <ecNumber evidence="3">2.4.-.-</ecNumber>
    </submittedName>
</protein>
<evidence type="ECO:0000259" key="2">
    <source>
        <dbReference type="Pfam" id="PF13439"/>
    </source>
</evidence>
<dbReference type="PANTHER" id="PTHR12526">
    <property type="entry name" value="GLYCOSYLTRANSFERASE"/>
    <property type="match status" value="1"/>
</dbReference>
<feature type="domain" description="Glycosyl transferase family 1" evidence="1">
    <location>
        <begin position="182"/>
        <end position="336"/>
    </location>
</feature>
<evidence type="ECO:0000313" key="3">
    <source>
        <dbReference type="EMBL" id="MCF0039098.1"/>
    </source>
</evidence>
<dbReference type="Proteomes" id="UP001139700">
    <property type="component" value="Unassembled WGS sequence"/>
</dbReference>
<dbReference type="Pfam" id="PF13439">
    <property type="entry name" value="Glyco_transf_4"/>
    <property type="match status" value="1"/>
</dbReference>
<dbReference type="Pfam" id="PF00534">
    <property type="entry name" value="Glycos_transf_1"/>
    <property type="match status" value="1"/>
</dbReference>
<feature type="domain" description="Glycosyltransferase subfamily 4-like N-terminal" evidence="2">
    <location>
        <begin position="13"/>
        <end position="136"/>
    </location>
</feature>
<accession>A0A9X1P8G8</accession>
<dbReference type="AlphaFoldDB" id="A0A9X1P8G8"/>
<keyword evidence="3" id="KW-0808">Transferase</keyword>
<dbReference type="GO" id="GO:0016757">
    <property type="term" value="F:glycosyltransferase activity"/>
    <property type="evidence" value="ECO:0007669"/>
    <property type="project" value="UniProtKB-KW"/>
</dbReference>
<sequence>MRIVHIIPSLSRGGAERFVVDLCNALANIKDTEIYLISLKDNAVQNSFVSEISDRVTYISFGKKAGFDPKVLLQVTQWIHKVKPDVVNTHTSSFEYLNINVFFNVPSGIKTFHTVHNRAAQECPNSLLKKVRSYYYRTGKVVPITISLDGKATFKNYYDLTNDHLIVNGRPELHVTPELTEVRRTYPVNEKEYLLLNVGRVVEAKNQAMLVRSVQAFNRRVADKKCRLLIIGDLREQNVVNELKDLIKGDPFIDLIGAKENVVDYLSIADAFCLSSHYEGMPISLIEALSLGCIPICTPVGGIKEMLTDKVNGFLSNDTTQAAYLEAIMNFHLSDNKEHIKLNCVQTFAKNYHIRSTAENYYALYRQKTALN</sequence>
<dbReference type="EC" id="2.4.-.-" evidence="3"/>
<dbReference type="SUPFAM" id="SSF53756">
    <property type="entry name" value="UDP-Glycosyltransferase/glycogen phosphorylase"/>
    <property type="match status" value="1"/>
</dbReference>
<keyword evidence="3" id="KW-0328">Glycosyltransferase</keyword>
<dbReference type="Gene3D" id="3.40.50.2000">
    <property type="entry name" value="Glycogen Phosphorylase B"/>
    <property type="match status" value="2"/>
</dbReference>
<dbReference type="RefSeq" id="WP_234611566.1">
    <property type="nucleotide sequence ID" value="NZ_CP098806.1"/>
</dbReference>